<evidence type="ECO:0000256" key="1">
    <source>
        <dbReference type="SAM" id="Phobius"/>
    </source>
</evidence>
<name>A1SZ62_PSYIN</name>
<dbReference type="AlphaFoldDB" id="A1SZ62"/>
<keyword evidence="3" id="KW-1185">Reference proteome</keyword>
<dbReference type="EMBL" id="CP000510">
    <property type="protein sequence ID" value="ABM04777.1"/>
    <property type="molecule type" value="Genomic_DNA"/>
</dbReference>
<keyword evidence="1" id="KW-0812">Transmembrane</keyword>
<sequence>MMDYKLWIIDYWFWFGLTLIAVSALMYYFVYYSPVQQEDWEKIPTLKEYLLKHPECKMSNDENAKCYACGSEKVTFQPLTPPQDPKYKHYCCSCGHKLFKRK</sequence>
<reference evidence="2 3" key="1">
    <citation type="submission" date="2007-01" db="EMBL/GenBank/DDBJ databases">
        <title>Complete sequence of Psychromonas ingrahamii 37.</title>
        <authorList>
            <consortium name="US DOE Joint Genome Institute"/>
            <person name="Copeland A."/>
            <person name="Lucas S."/>
            <person name="Lapidus A."/>
            <person name="Barry K."/>
            <person name="Detter J.C."/>
            <person name="Glavina del Rio T."/>
            <person name="Hammon N."/>
            <person name="Israni S."/>
            <person name="Dalin E."/>
            <person name="Tice H."/>
            <person name="Pitluck S."/>
            <person name="Thompson L.S."/>
            <person name="Brettin T."/>
            <person name="Bruce D."/>
            <person name="Han C."/>
            <person name="Tapia R."/>
            <person name="Schmutz J."/>
            <person name="Larimer F."/>
            <person name="Land M."/>
            <person name="Hauser L."/>
            <person name="Kyrpides N."/>
            <person name="Ivanova N."/>
            <person name="Staley J."/>
            <person name="Richardson P."/>
        </authorList>
    </citation>
    <scope>NUCLEOTIDE SEQUENCE [LARGE SCALE GENOMIC DNA]</scope>
    <source>
        <strain evidence="2 3">37</strain>
    </source>
</reference>
<dbReference type="eggNOG" id="ENOG5031MA8">
    <property type="taxonomic scope" value="Bacteria"/>
</dbReference>
<keyword evidence="1" id="KW-1133">Transmembrane helix</keyword>
<evidence type="ECO:0000313" key="2">
    <source>
        <dbReference type="EMBL" id="ABM04777.1"/>
    </source>
</evidence>
<evidence type="ECO:0000313" key="3">
    <source>
        <dbReference type="Proteomes" id="UP000000639"/>
    </source>
</evidence>
<dbReference type="KEGG" id="pin:Ping_3078"/>
<dbReference type="Proteomes" id="UP000000639">
    <property type="component" value="Chromosome"/>
</dbReference>
<protein>
    <submittedName>
        <fullName evidence="2">Uncharacterized protein</fullName>
    </submittedName>
</protein>
<feature type="transmembrane region" description="Helical" evidence="1">
    <location>
        <begin position="12"/>
        <end position="32"/>
    </location>
</feature>
<gene>
    <name evidence="2" type="ordered locus">Ping_3078</name>
</gene>
<accession>A1SZ62</accession>
<keyword evidence="1" id="KW-0472">Membrane</keyword>
<dbReference type="HOGENOM" id="CLU_170100_0_0_6"/>
<dbReference type="RefSeq" id="WP_011771331.1">
    <property type="nucleotide sequence ID" value="NC_008709.1"/>
</dbReference>
<proteinExistence type="predicted"/>
<organism evidence="2 3">
    <name type="scientific">Psychromonas ingrahamii (strain DSM 17664 / CCUG 51855 / 37)</name>
    <dbReference type="NCBI Taxonomy" id="357804"/>
    <lineage>
        <taxon>Bacteria</taxon>
        <taxon>Pseudomonadati</taxon>
        <taxon>Pseudomonadota</taxon>
        <taxon>Gammaproteobacteria</taxon>
        <taxon>Alteromonadales</taxon>
        <taxon>Psychromonadaceae</taxon>
        <taxon>Psychromonas</taxon>
    </lineage>
</organism>